<name>A0A1I4C114_9EURY</name>
<evidence type="ECO:0000313" key="4">
    <source>
        <dbReference type="Proteomes" id="UP000199607"/>
    </source>
</evidence>
<dbReference type="STRING" id="553466.SAMN04487950_0894"/>
<dbReference type="EMBL" id="FOTC01000001">
    <property type="protein sequence ID" value="SFK74774.1"/>
    <property type="molecule type" value="Genomic_DNA"/>
</dbReference>
<accession>A0A1I4C114</accession>
<keyword evidence="1" id="KW-0472">Membrane</keyword>
<feature type="domain" description="EamA" evidence="2">
    <location>
        <begin position="9"/>
        <end position="141"/>
    </location>
</feature>
<evidence type="ECO:0000259" key="2">
    <source>
        <dbReference type="Pfam" id="PF00892"/>
    </source>
</evidence>
<dbReference type="SUPFAM" id="SSF103481">
    <property type="entry name" value="Multidrug resistance efflux transporter EmrE"/>
    <property type="match status" value="1"/>
</dbReference>
<proteinExistence type="predicted"/>
<sequence>MIDFSEAGPGVFFGAITMVAWGIWLVLGDAASDSIDPRTAAAISYVVATTLTVVYVFLSDASLAVTPRGGLLAAVAGVFVSIGLISTYVGLSVGTATTVSTVSAMYFVVAALIGMTILGDDVTASKILGLVFAAVGVLLIAR</sequence>
<feature type="transmembrane region" description="Helical" evidence="1">
    <location>
        <begin position="124"/>
        <end position="141"/>
    </location>
</feature>
<dbReference type="Proteomes" id="UP000199607">
    <property type="component" value="Unassembled WGS sequence"/>
</dbReference>
<evidence type="ECO:0000313" key="3">
    <source>
        <dbReference type="EMBL" id="SFK74774.1"/>
    </source>
</evidence>
<feature type="transmembrane region" description="Helical" evidence="1">
    <location>
        <begin position="6"/>
        <end position="27"/>
    </location>
</feature>
<feature type="transmembrane region" description="Helical" evidence="1">
    <location>
        <begin position="98"/>
        <end position="118"/>
    </location>
</feature>
<keyword evidence="1" id="KW-0812">Transmembrane</keyword>
<dbReference type="AlphaFoldDB" id="A0A1I4C114"/>
<feature type="transmembrane region" description="Helical" evidence="1">
    <location>
        <begin position="39"/>
        <end position="58"/>
    </location>
</feature>
<protein>
    <submittedName>
        <fullName evidence="3">Uncharacterized membrane protein</fullName>
    </submittedName>
</protein>
<organism evidence="3 4">
    <name type="scientific">Halogranum rubrum</name>
    <dbReference type="NCBI Taxonomy" id="553466"/>
    <lineage>
        <taxon>Archaea</taxon>
        <taxon>Methanobacteriati</taxon>
        <taxon>Methanobacteriota</taxon>
        <taxon>Stenosarchaea group</taxon>
        <taxon>Halobacteria</taxon>
        <taxon>Halobacteriales</taxon>
        <taxon>Haloferacaceae</taxon>
    </lineage>
</organism>
<dbReference type="Pfam" id="PF00892">
    <property type="entry name" value="EamA"/>
    <property type="match status" value="1"/>
</dbReference>
<evidence type="ECO:0000256" key="1">
    <source>
        <dbReference type="SAM" id="Phobius"/>
    </source>
</evidence>
<dbReference type="GO" id="GO:0016020">
    <property type="term" value="C:membrane"/>
    <property type="evidence" value="ECO:0007669"/>
    <property type="project" value="InterPro"/>
</dbReference>
<reference evidence="4" key="1">
    <citation type="submission" date="2016-10" db="EMBL/GenBank/DDBJ databases">
        <authorList>
            <person name="Varghese N."/>
            <person name="Submissions S."/>
        </authorList>
    </citation>
    <scope>NUCLEOTIDE SEQUENCE [LARGE SCALE GENOMIC DNA]</scope>
    <source>
        <strain evidence="4">CGMCC 1.7738</strain>
    </source>
</reference>
<keyword evidence="1" id="KW-1133">Transmembrane helix</keyword>
<dbReference type="InterPro" id="IPR037185">
    <property type="entry name" value="EmrE-like"/>
</dbReference>
<keyword evidence="4" id="KW-1185">Reference proteome</keyword>
<dbReference type="InterPro" id="IPR000620">
    <property type="entry name" value="EamA_dom"/>
</dbReference>
<gene>
    <name evidence="3" type="ORF">SAMN04487950_0894</name>
</gene>
<feature type="transmembrane region" description="Helical" evidence="1">
    <location>
        <begin position="70"/>
        <end position="91"/>
    </location>
</feature>